<dbReference type="GeneID" id="77727810"/>
<protein>
    <submittedName>
        <fullName evidence="2">Uncharacterized protein</fullName>
    </submittedName>
</protein>
<proteinExistence type="predicted"/>
<organism evidence="2 3">
    <name type="scientific">Dioszegia hungarica</name>
    <dbReference type="NCBI Taxonomy" id="4972"/>
    <lineage>
        <taxon>Eukaryota</taxon>
        <taxon>Fungi</taxon>
        <taxon>Dikarya</taxon>
        <taxon>Basidiomycota</taxon>
        <taxon>Agaricomycotina</taxon>
        <taxon>Tremellomycetes</taxon>
        <taxon>Tremellales</taxon>
        <taxon>Bulleribasidiaceae</taxon>
        <taxon>Dioszegia</taxon>
    </lineage>
</organism>
<dbReference type="EMBL" id="JAKWFO010000005">
    <property type="protein sequence ID" value="KAI9635532.1"/>
    <property type="molecule type" value="Genomic_DNA"/>
</dbReference>
<comment type="caution">
    <text evidence="2">The sequence shown here is derived from an EMBL/GenBank/DDBJ whole genome shotgun (WGS) entry which is preliminary data.</text>
</comment>
<dbReference type="AlphaFoldDB" id="A0AA38LS87"/>
<feature type="region of interest" description="Disordered" evidence="1">
    <location>
        <begin position="34"/>
        <end position="182"/>
    </location>
</feature>
<dbReference type="RefSeq" id="XP_052945309.1">
    <property type="nucleotide sequence ID" value="XM_053088605.1"/>
</dbReference>
<gene>
    <name evidence="2" type="ORF">MKK02DRAFT_32929</name>
</gene>
<feature type="compositionally biased region" description="Acidic residues" evidence="1">
    <location>
        <begin position="83"/>
        <end position="93"/>
    </location>
</feature>
<accession>A0AA38LS87</accession>
<evidence type="ECO:0000313" key="3">
    <source>
        <dbReference type="Proteomes" id="UP001164286"/>
    </source>
</evidence>
<dbReference type="Proteomes" id="UP001164286">
    <property type="component" value="Unassembled WGS sequence"/>
</dbReference>
<name>A0AA38LS87_9TREE</name>
<feature type="compositionally biased region" description="Polar residues" evidence="1">
    <location>
        <begin position="135"/>
        <end position="146"/>
    </location>
</feature>
<feature type="compositionally biased region" description="Acidic residues" evidence="1">
    <location>
        <begin position="101"/>
        <end position="113"/>
    </location>
</feature>
<feature type="compositionally biased region" description="Low complexity" evidence="1">
    <location>
        <begin position="66"/>
        <end position="82"/>
    </location>
</feature>
<sequence length="249" mass="26127">MSARGESPFIPSINVEDVDAVEAKIEVDVDLDLPVDQPDVKPTVPQLRTGGSSMRGTGPATYAVIDSGASSDSGDSAASGSEFEAEDEEDEDDTRSLSEAVDVDDSADSDYTEEVPQKPGKSARRRQPRTPPPASNGSASLLTPPSSGDKRKRPTQTARSPAKKARTGHTGSSFGPVTQGPFSAHENAEILNYRLENGSSASWAPLAKRLNRKPVVSTARAKLRDRADLRAGGVDESEGPPQEGTGSGV</sequence>
<reference evidence="2" key="1">
    <citation type="journal article" date="2022" name="G3 (Bethesda)">
        <title>High quality genome of the basidiomycete yeast Dioszegia hungarica PDD-24b-2 isolated from cloud water.</title>
        <authorList>
            <person name="Jarrige D."/>
            <person name="Haridas S."/>
            <person name="Bleykasten-Grosshans C."/>
            <person name="Joly M."/>
            <person name="Nadalig T."/>
            <person name="Sancelme M."/>
            <person name="Vuilleumier S."/>
            <person name="Grigoriev I.V."/>
            <person name="Amato P."/>
            <person name="Bringel F."/>
        </authorList>
    </citation>
    <scope>NUCLEOTIDE SEQUENCE</scope>
    <source>
        <strain evidence="2">PDD-24b-2</strain>
    </source>
</reference>
<feature type="region of interest" description="Disordered" evidence="1">
    <location>
        <begin position="211"/>
        <end position="249"/>
    </location>
</feature>
<evidence type="ECO:0000313" key="2">
    <source>
        <dbReference type="EMBL" id="KAI9635532.1"/>
    </source>
</evidence>
<keyword evidence="3" id="KW-1185">Reference proteome</keyword>
<evidence type="ECO:0000256" key="1">
    <source>
        <dbReference type="SAM" id="MobiDB-lite"/>
    </source>
</evidence>